<keyword evidence="5" id="KW-1185">Reference proteome</keyword>
<dbReference type="EMBL" id="MU151419">
    <property type="protein sequence ID" value="KAF9443951.1"/>
    <property type="molecule type" value="Genomic_DNA"/>
</dbReference>
<dbReference type="PROSITE" id="PS00061">
    <property type="entry name" value="ADH_SHORT"/>
    <property type="match status" value="1"/>
</dbReference>
<dbReference type="SUPFAM" id="SSF51735">
    <property type="entry name" value="NAD(P)-binding Rossmann-fold domains"/>
    <property type="match status" value="1"/>
</dbReference>
<dbReference type="InterPro" id="IPR002347">
    <property type="entry name" value="SDR_fam"/>
</dbReference>
<dbReference type="Proteomes" id="UP000807342">
    <property type="component" value="Unassembled WGS sequence"/>
</dbReference>
<dbReference type="PRINTS" id="PR00081">
    <property type="entry name" value="GDHRDH"/>
</dbReference>
<accession>A0A9P5X5X5</accession>
<gene>
    <name evidence="4" type="ORF">P691DRAFT_371832</name>
</gene>
<organism evidence="4 5">
    <name type="scientific">Macrolepiota fuliginosa MF-IS2</name>
    <dbReference type="NCBI Taxonomy" id="1400762"/>
    <lineage>
        <taxon>Eukaryota</taxon>
        <taxon>Fungi</taxon>
        <taxon>Dikarya</taxon>
        <taxon>Basidiomycota</taxon>
        <taxon>Agaricomycotina</taxon>
        <taxon>Agaricomycetes</taxon>
        <taxon>Agaricomycetidae</taxon>
        <taxon>Agaricales</taxon>
        <taxon>Agaricineae</taxon>
        <taxon>Agaricaceae</taxon>
        <taxon>Macrolepiota</taxon>
    </lineage>
</organism>
<evidence type="ECO:0000313" key="4">
    <source>
        <dbReference type="EMBL" id="KAF9443951.1"/>
    </source>
</evidence>
<comment type="similarity">
    <text evidence="1">Belongs to the short-chain dehydrogenases/reductases (SDR) family.</text>
</comment>
<dbReference type="OrthoDB" id="9876299at2759"/>
<keyword evidence="3" id="KW-0560">Oxidoreductase</keyword>
<reference evidence="4" key="1">
    <citation type="submission" date="2020-11" db="EMBL/GenBank/DDBJ databases">
        <authorList>
            <consortium name="DOE Joint Genome Institute"/>
            <person name="Ahrendt S."/>
            <person name="Riley R."/>
            <person name="Andreopoulos W."/>
            <person name="Labutti K."/>
            <person name="Pangilinan J."/>
            <person name="Ruiz-Duenas F.J."/>
            <person name="Barrasa J.M."/>
            <person name="Sanchez-Garcia M."/>
            <person name="Camarero S."/>
            <person name="Miyauchi S."/>
            <person name="Serrano A."/>
            <person name="Linde D."/>
            <person name="Babiker R."/>
            <person name="Drula E."/>
            <person name="Ayuso-Fernandez I."/>
            <person name="Pacheco R."/>
            <person name="Padilla G."/>
            <person name="Ferreira P."/>
            <person name="Barriuso J."/>
            <person name="Kellner H."/>
            <person name="Castanera R."/>
            <person name="Alfaro M."/>
            <person name="Ramirez L."/>
            <person name="Pisabarro A.G."/>
            <person name="Kuo A."/>
            <person name="Tritt A."/>
            <person name="Lipzen A."/>
            <person name="He G."/>
            <person name="Yan M."/>
            <person name="Ng V."/>
            <person name="Cullen D."/>
            <person name="Martin F."/>
            <person name="Rosso M.-N."/>
            <person name="Henrissat B."/>
            <person name="Hibbett D."/>
            <person name="Martinez A.T."/>
            <person name="Grigoriev I.V."/>
        </authorList>
    </citation>
    <scope>NUCLEOTIDE SEQUENCE</scope>
    <source>
        <strain evidence="4">MF-IS2</strain>
    </source>
</reference>
<evidence type="ECO:0000313" key="5">
    <source>
        <dbReference type="Proteomes" id="UP000807342"/>
    </source>
</evidence>
<proteinExistence type="inferred from homology"/>
<evidence type="ECO:0000256" key="2">
    <source>
        <dbReference type="ARBA" id="ARBA00022857"/>
    </source>
</evidence>
<dbReference type="InterPro" id="IPR036291">
    <property type="entry name" value="NAD(P)-bd_dom_sf"/>
</dbReference>
<protein>
    <submittedName>
        <fullName evidence="4">NAD(P)-binding protein</fullName>
    </submittedName>
</protein>
<evidence type="ECO:0000256" key="3">
    <source>
        <dbReference type="ARBA" id="ARBA00023002"/>
    </source>
</evidence>
<dbReference type="GO" id="GO:0016491">
    <property type="term" value="F:oxidoreductase activity"/>
    <property type="evidence" value="ECO:0007669"/>
    <property type="project" value="UniProtKB-KW"/>
</dbReference>
<name>A0A9P5X5X5_9AGAR</name>
<dbReference type="GO" id="GO:0005737">
    <property type="term" value="C:cytoplasm"/>
    <property type="evidence" value="ECO:0007669"/>
    <property type="project" value="TreeGrafter"/>
</dbReference>
<dbReference type="InterPro" id="IPR051468">
    <property type="entry name" value="Fungal_SecMetab_SDRs"/>
</dbReference>
<dbReference type="Gene3D" id="3.40.50.720">
    <property type="entry name" value="NAD(P)-binding Rossmann-like Domain"/>
    <property type="match status" value="1"/>
</dbReference>
<dbReference type="Pfam" id="PF00106">
    <property type="entry name" value="adh_short"/>
    <property type="match status" value="1"/>
</dbReference>
<dbReference type="PANTHER" id="PTHR43544">
    <property type="entry name" value="SHORT-CHAIN DEHYDROGENASE/REDUCTASE"/>
    <property type="match status" value="1"/>
</dbReference>
<dbReference type="AlphaFoldDB" id="A0A9P5X5X5"/>
<dbReference type="InterPro" id="IPR020904">
    <property type="entry name" value="Sc_DH/Rdtase_CS"/>
</dbReference>
<comment type="caution">
    <text evidence="4">The sequence shown here is derived from an EMBL/GenBank/DDBJ whole genome shotgun (WGS) entry which is preliminary data.</text>
</comment>
<evidence type="ECO:0000256" key="1">
    <source>
        <dbReference type="ARBA" id="ARBA00006484"/>
    </source>
</evidence>
<sequence length="251" mass="26816">MSSSTVYFVTGANRSIGLALVTELVKTKPNVYVFAAARTSTPALKELAANHPDKISVVHFVAADEASNRAAAKVVDDKFGRVDTVLGVAGISDFMGTAEETPADLMNEHYKINVTGILVLYQAFAPLLRKSDAPKFIPFSSGAASLTAYINLPAGYTCYGASKVAVNYVARKIHYENEWIICFPLAPGIVKTEMAIANRGMDKTGTLAPIQDAMAASPEVAATMLVNIVESATRDTHGGEFINIDGEKIPW</sequence>
<dbReference type="PANTHER" id="PTHR43544:SF7">
    <property type="entry name" value="NADB-LER2"/>
    <property type="match status" value="1"/>
</dbReference>
<keyword evidence="2" id="KW-0521">NADP</keyword>